<evidence type="ECO:0000313" key="8">
    <source>
        <dbReference type="EMBL" id="KAF5731265.1"/>
    </source>
</evidence>
<dbReference type="InParanoid" id="A0A7J7CBF6"/>
<keyword evidence="5" id="KW-0804">Transcription</keyword>
<name>A0A7J7CBF6_TRIWF</name>
<comment type="caution">
    <text evidence="8">The sequence shown here is derived from an EMBL/GenBank/DDBJ whole genome shotgun (WGS) entry which is preliminary data.</text>
</comment>
<evidence type="ECO:0000256" key="6">
    <source>
        <dbReference type="ARBA" id="ARBA00023242"/>
    </source>
</evidence>
<evidence type="ECO:0000256" key="1">
    <source>
        <dbReference type="ARBA" id="ARBA00004049"/>
    </source>
</evidence>
<proteinExistence type="predicted"/>
<evidence type="ECO:0000256" key="5">
    <source>
        <dbReference type="ARBA" id="ARBA00023163"/>
    </source>
</evidence>
<dbReference type="PANTHER" id="PTHR46373:SF20">
    <property type="entry name" value="PROTEIN RKD1"/>
    <property type="match status" value="1"/>
</dbReference>
<dbReference type="Pfam" id="PF02042">
    <property type="entry name" value="RWP-RK"/>
    <property type="match status" value="1"/>
</dbReference>
<dbReference type="AlphaFoldDB" id="A0A7J7CBF6"/>
<reference evidence="8 9" key="1">
    <citation type="journal article" date="2020" name="Nat. Commun.">
        <title>Genome of Tripterygium wilfordii and identification of cytochrome P450 involved in triptolide biosynthesis.</title>
        <authorList>
            <person name="Tu L."/>
            <person name="Su P."/>
            <person name="Zhang Z."/>
            <person name="Gao L."/>
            <person name="Wang J."/>
            <person name="Hu T."/>
            <person name="Zhou J."/>
            <person name="Zhang Y."/>
            <person name="Zhao Y."/>
            <person name="Liu Y."/>
            <person name="Song Y."/>
            <person name="Tong Y."/>
            <person name="Lu Y."/>
            <person name="Yang J."/>
            <person name="Xu C."/>
            <person name="Jia M."/>
            <person name="Peters R.J."/>
            <person name="Huang L."/>
            <person name="Gao W."/>
        </authorList>
    </citation>
    <scope>NUCLEOTIDE SEQUENCE [LARGE SCALE GENOMIC DNA]</scope>
    <source>
        <strain evidence="9">cv. XIE 37</strain>
        <tissue evidence="8">Leaf</tissue>
    </source>
</reference>
<keyword evidence="2" id="KW-0805">Transcription regulation</keyword>
<dbReference type="PROSITE" id="PS51519">
    <property type="entry name" value="RWP_RK"/>
    <property type="match status" value="1"/>
</dbReference>
<evidence type="ECO:0000313" key="9">
    <source>
        <dbReference type="Proteomes" id="UP000593562"/>
    </source>
</evidence>
<keyword evidence="4" id="KW-0238">DNA-binding</keyword>
<dbReference type="InterPro" id="IPR003035">
    <property type="entry name" value="RWP-RK_dom"/>
</dbReference>
<evidence type="ECO:0000256" key="3">
    <source>
        <dbReference type="ARBA" id="ARBA00023054"/>
    </source>
</evidence>
<evidence type="ECO:0000256" key="2">
    <source>
        <dbReference type="ARBA" id="ARBA00023015"/>
    </source>
</evidence>
<dbReference type="OrthoDB" id="6270329at2759"/>
<dbReference type="GO" id="GO:0003677">
    <property type="term" value="F:DNA binding"/>
    <property type="evidence" value="ECO:0007669"/>
    <property type="project" value="UniProtKB-KW"/>
</dbReference>
<dbReference type="InterPro" id="IPR044607">
    <property type="entry name" value="RKD-like"/>
</dbReference>
<evidence type="ECO:0000259" key="7">
    <source>
        <dbReference type="PROSITE" id="PS51519"/>
    </source>
</evidence>
<dbReference type="GO" id="GO:0003700">
    <property type="term" value="F:DNA-binding transcription factor activity"/>
    <property type="evidence" value="ECO:0007669"/>
    <property type="project" value="InterPro"/>
</dbReference>
<evidence type="ECO:0000256" key="4">
    <source>
        <dbReference type="ARBA" id="ARBA00023125"/>
    </source>
</evidence>
<sequence>MPPLLPSQNLQFNDFVGFNQNGNFLMENYFNYNNPGIPLSYEDVVFEPEPQRVCYSQVSTENSSTVNNNHDQVIKRKGRVSSGRKKSEILEMEEIRKYFDVPITRAAKLMNVGLTVLKKRCRELNIMRWPHRKIKSLKTLINNVKELGLTNEVTVLEEHKRLVEELPDLELTERTKRLRQACFKANYKKRRFLEAAHQA</sequence>
<dbReference type="PANTHER" id="PTHR46373">
    <property type="entry name" value="PROTEIN RKD4"/>
    <property type="match status" value="1"/>
</dbReference>
<keyword evidence="6" id="KW-0539">Nucleus</keyword>
<dbReference type="Proteomes" id="UP000593562">
    <property type="component" value="Unassembled WGS sequence"/>
</dbReference>
<feature type="domain" description="RWP-RK" evidence="7">
    <location>
        <begin position="70"/>
        <end position="158"/>
    </location>
</feature>
<accession>A0A7J7CBF6</accession>
<gene>
    <name evidence="8" type="ORF">HS088_TW19G00871</name>
</gene>
<keyword evidence="9" id="KW-1185">Reference proteome</keyword>
<comment type="function">
    <text evidence="1">Putative transcription factor.</text>
</comment>
<dbReference type="EMBL" id="JAAARO010000019">
    <property type="protein sequence ID" value="KAF5731265.1"/>
    <property type="molecule type" value="Genomic_DNA"/>
</dbReference>
<organism evidence="8 9">
    <name type="scientific">Tripterygium wilfordii</name>
    <name type="common">Thunder God vine</name>
    <dbReference type="NCBI Taxonomy" id="458696"/>
    <lineage>
        <taxon>Eukaryota</taxon>
        <taxon>Viridiplantae</taxon>
        <taxon>Streptophyta</taxon>
        <taxon>Embryophyta</taxon>
        <taxon>Tracheophyta</taxon>
        <taxon>Spermatophyta</taxon>
        <taxon>Magnoliopsida</taxon>
        <taxon>eudicotyledons</taxon>
        <taxon>Gunneridae</taxon>
        <taxon>Pentapetalae</taxon>
        <taxon>rosids</taxon>
        <taxon>fabids</taxon>
        <taxon>Celastrales</taxon>
        <taxon>Celastraceae</taxon>
        <taxon>Tripterygium</taxon>
    </lineage>
</organism>
<protein>
    <submittedName>
        <fullName evidence="8">Putative RWP-RK domain-containing protein</fullName>
    </submittedName>
</protein>
<keyword evidence="3" id="KW-0175">Coiled coil</keyword>